<dbReference type="PANTHER" id="PTHR10622:SF12">
    <property type="entry name" value="HET DOMAIN-CONTAINING PROTEIN"/>
    <property type="match status" value="1"/>
</dbReference>
<evidence type="ECO:0000313" key="2">
    <source>
        <dbReference type="Proteomes" id="UP001498398"/>
    </source>
</evidence>
<protein>
    <submittedName>
        <fullName evidence="1">Uncharacterized protein</fullName>
    </submittedName>
</protein>
<proteinExistence type="predicted"/>
<dbReference type="PANTHER" id="PTHR10622">
    <property type="entry name" value="HET DOMAIN-CONTAINING PROTEIN"/>
    <property type="match status" value="1"/>
</dbReference>
<accession>A0ABR1JCJ6</accession>
<evidence type="ECO:0000313" key="1">
    <source>
        <dbReference type="EMBL" id="KAK7455287.1"/>
    </source>
</evidence>
<keyword evidence="2" id="KW-1185">Reference proteome</keyword>
<gene>
    <name evidence="1" type="ORF">VKT23_011160</name>
</gene>
<name>A0ABR1JCJ6_9AGAR</name>
<sequence>MSWAAWRETKRPEDQAYCLMGLFDVNLSPIYGEGGPKAFMRLQQEIIKNSNDRSIFAWVPHEENIEERGLLAITPYEFRASGDIQSSESLGYYSSFSFKFNNNGLHIFVSLTPTNSDLFLASLQCQSQLDGRHLYVYLKKTNLDAYKRCQPSQLLLASSSPQESLPSSTKEVSSSLSQGAIQEIVVWENLFLKRDKLDHKITLPPHKAQHCKLIRSWSGQISEPALQRTQISLSQTPVFVPVQHFTQNYKYATESGEHFWVVVQGIQRNVVVISELQEAYGRVEVLKFQVLTDATSPTVSEASDNPEILFKNSTQWSNASWIDRISAPLKSGKIATLSLHITGNAYNLEVSCFDKKLDSGLIEYPKLGFLVPTEIDSTNISSPFILRDVFPADYFQKKDGKKSYISMPDTGTHHNGQTEPGTFRVLFYESSLSYGHGSHKAFVAVGFHDGNLWTDTVTFQPYAEHPEAREIWNSYLDGGSRTQAQLDCQLSTSHNIMQSSTLLVSVGKRENLQLGTHFLHIEIKERQISTDVN</sequence>
<dbReference type="EMBL" id="JBANRG010000023">
    <property type="protein sequence ID" value="KAK7455287.1"/>
    <property type="molecule type" value="Genomic_DNA"/>
</dbReference>
<reference evidence="1 2" key="1">
    <citation type="submission" date="2024-01" db="EMBL/GenBank/DDBJ databases">
        <title>A draft genome for the cacao thread blight pathogen Marasmiellus scandens.</title>
        <authorList>
            <person name="Baruah I.K."/>
            <person name="Leung J."/>
            <person name="Bukari Y."/>
            <person name="Amoako-Attah I."/>
            <person name="Meinhardt L.W."/>
            <person name="Bailey B.A."/>
            <person name="Cohen S.P."/>
        </authorList>
    </citation>
    <scope>NUCLEOTIDE SEQUENCE [LARGE SCALE GENOMIC DNA]</scope>
    <source>
        <strain evidence="1 2">GH-19</strain>
    </source>
</reference>
<comment type="caution">
    <text evidence="1">The sequence shown here is derived from an EMBL/GenBank/DDBJ whole genome shotgun (WGS) entry which is preliminary data.</text>
</comment>
<organism evidence="1 2">
    <name type="scientific">Marasmiellus scandens</name>
    <dbReference type="NCBI Taxonomy" id="2682957"/>
    <lineage>
        <taxon>Eukaryota</taxon>
        <taxon>Fungi</taxon>
        <taxon>Dikarya</taxon>
        <taxon>Basidiomycota</taxon>
        <taxon>Agaricomycotina</taxon>
        <taxon>Agaricomycetes</taxon>
        <taxon>Agaricomycetidae</taxon>
        <taxon>Agaricales</taxon>
        <taxon>Marasmiineae</taxon>
        <taxon>Omphalotaceae</taxon>
        <taxon>Marasmiellus</taxon>
    </lineage>
</organism>
<dbReference type="Proteomes" id="UP001498398">
    <property type="component" value="Unassembled WGS sequence"/>
</dbReference>